<comment type="similarity">
    <text evidence="1">Belongs to the 'phage' integrase family.</text>
</comment>
<evidence type="ECO:0000256" key="4">
    <source>
        <dbReference type="ARBA" id="ARBA00023172"/>
    </source>
</evidence>
<feature type="domain" description="Tyr recombinase" evidence="6">
    <location>
        <begin position="170"/>
        <end position="369"/>
    </location>
</feature>
<dbReference type="InterPro" id="IPR044068">
    <property type="entry name" value="CB"/>
</dbReference>
<dbReference type="CDD" id="cd01189">
    <property type="entry name" value="INT_ICEBs1_C_like"/>
    <property type="match status" value="1"/>
</dbReference>
<dbReference type="InterPro" id="IPR013762">
    <property type="entry name" value="Integrase-like_cat_sf"/>
</dbReference>
<protein>
    <submittedName>
        <fullName evidence="8">Tyrosine-type recombinase/integrase</fullName>
    </submittedName>
</protein>
<evidence type="ECO:0000313" key="9">
    <source>
        <dbReference type="Proteomes" id="UP001178662"/>
    </source>
</evidence>
<dbReference type="GO" id="GO:0006310">
    <property type="term" value="P:DNA recombination"/>
    <property type="evidence" value="ECO:0007669"/>
    <property type="project" value="UniProtKB-KW"/>
</dbReference>
<keyword evidence="2" id="KW-0229">DNA integration</keyword>
<dbReference type="InterPro" id="IPR002104">
    <property type="entry name" value="Integrase_catalytic"/>
</dbReference>
<dbReference type="PANTHER" id="PTHR30629">
    <property type="entry name" value="PROPHAGE INTEGRASE"/>
    <property type="match status" value="1"/>
</dbReference>
<dbReference type="InterPro" id="IPR028259">
    <property type="entry name" value="AP2-like_int_N"/>
</dbReference>
<keyword evidence="3 5" id="KW-0238">DNA-binding</keyword>
<dbReference type="Pfam" id="PF00589">
    <property type="entry name" value="Phage_integrase"/>
    <property type="match status" value="1"/>
</dbReference>
<keyword evidence="4" id="KW-0233">DNA recombination</keyword>
<dbReference type="AlphaFoldDB" id="A0AA95EV61"/>
<gene>
    <name evidence="8" type="ORF">P0Y55_12180</name>
</gene>
<dbReference type="PROSITE" id="PS51900">
    <property type="entry name" value="CB"/>
    <property type="match status" value="1"/>
</dbReference>
<feature type="domain" description="Core-binding (CB)" evidence="7">
    <location>
        <begin position="68"/>
        <end position="149"/>
    </location>
</feature>
<dbReference type="Gene3D" id="1.10.150.130">
    <property type="match status" value="1"/>
</dbReference>
<proteinExistence type="inferred from homology"/>
<dbReference type="GO" id="GO:0003677">
    <property type="term" value="F:DNA binding"/>
    <property type="evidence" value="ECO:0007669"/>
    <property type="project" value="UniProtKB-UniRule"/>
</dbReference>
<dbReference type="Pfam" id="PF14657">
    <property type="entry name" value="Arm-DNA-bind_4"/>
    <property type="match status" value="1"/>
</dbReference>
<evidence type="ECO:0000256" key="5">
    <source>
        <dbReference type="PROSITE-ProRule" id="PRU01248"/>
    </source>
</evidence>
<reference evidence="8" key="1">
    <citation type="submission" date="2023-03" db="EMBL/GenBank/DDBJ databases">
        <title>Andean soil-derived lignocellulolytic bacterial consortium as a source of novel taxa and putative plastic-active enzymes.</title>
        <authorList>
            <person name="Diaz-Garcia L."/>
            <person name="Chuvochina M."/>
            <person name="Feuerriegel G."/>
            <person name="Bunk B."/>
            <person name="Sproer C."/>
            <person name="Streit W.R."/>
            <person name="Rodriguez L.M."/>
            <person name="Overmann J."/>
            <person name="Jimenez D.J."/>
        </authorList>
    </citation>
    <scope>NUCLEOTIDE SEQUENCE</scope>
    <source>
        <strain evidence="8">MAG 2441</strain>
    </source>
</reference>
<evidence type="ECO:0000256" key="1">
    <source>
        <dbReference type="ARBA" id="ARBA00008857"/>
    </source>
</evidence>
<dbReference type="SUPFAM" id="SSF56349">
    <property type="entry name" value="DNA breaking-rejoining enzymes"/>
    <property type="match status" value="1"/>
</dbReference>
<keyword evidence="9" id="KW-1185">Reference proteome</keyword>
<dbReference type="Gene3D" id="1.10.443.10">
    <property type="entry name" value="Intergrase catalytic core"/>
    <property type="match status" value="1"/>
</dbReference>
<evidence type="ECO:0000259" key="7">
    <source>
        <dbReference type="PROSITE" id="PS51900"/>
    </source>
</evidence>
<evidence type="ECO:0000256" key="3">
    <source>
        <dbReference type="ARBA" id="ARBA00023125"/>
    </source>
</evidence>
<sequence length="378" mass="43389">MARDKKDTTKDFIYENENAKVNPFWFQVMVHGKRVTKRGFRTRGEAKKARAALLTELSKGDYIEPSRMTYGAYFKLWLDARRNISESTRDMYWSYFRTHIDDEIGDIPLHRLSALHIESLVNSCRDKGLADETVKRVFSTVNASLNAAEKKDIISKNVANKIEKPTVKRVERPIWKTETIQQFFKDSKGASRYWVAAYIAVMTGMRQGEILGLKWSDIDLKQGLIQVRRNLLKNKGKFDNLKTDKSRRVIAISDQIIKVLEEQKNLNAIEKEQLGDEYQDNDIVVSSSKGTPATATKVIVAWNTMQKKYKPDDEPTITFHDLRHTHASLLLQQGVHPKVVSERLGHSTITITLDTYSHLMPNMQADAARDLDKLISMD</sequence>
<dbReference type="InterPro" id="IPR050808">
    <property type="entry name" value="Phage_Integrase"/>
</dbReference>
<evidence type="ECO:0000259" key="6">
    <source>
        <dbReference type="PROSITE" id="PS51898"/>
    </source>
</evidence>
<name>A0AA95EV61_9BACL</name>
<dbReference type="InterPro" id="IPR010998">
    <property type="entry name" value="Integrase_recombinase_N"/>
</dbReference>
<dbReference type="InterPro" id="IPR011010">
    <property type="entry name" value="DNA_brk_join_enz"/>
</dbReference>
<organism evidence="8 9">
    <name type="scientific">Candidatus Cohnella colombiensis</name>
    <dbReference type="NCBI Taxonomy" id="3121368"/>
    <lineage>
        <taxon>Bacteria</taxon>
        <taxon>Bacillati</taxon>
        <taxon>Bacillota</taxon>
        <taxon>Bacilli</taxon>
        <taxon>Bacillales</taxon>
        <taxon>Paenibacillaceae</taxon>
        <taxon>Cohnella</taxon>
    </lineage>
</organism>
<dbReference type="PROSITE" id="PS51898">
    <property type="entry name" value="TYR_RECOMBINASE"/>
    <property type="match status" value="1"/>
</dbReference>
<evidence type="ECO:0000256" key="2">
    <source>
        <dbReference type="ARBA" id="ARBA00022908"/>
    </source>
</evidence>
<accession>A0AA95EV61</accession>
<dbReference type="Proteomes" id="UP001178662">
    <property type="component" value="Chromosome"/>
</dbReference>
<dbReference type="Pfam" id="PF14659">
    <property type="entry name" value="Phage_int_SAM_3"/>
    <property type="match status" value="1"/>
</dbReference>
<dbReference type="InterPro" id="IPR004107">
    <property type="entry name" value="Integrase_SAM-like_N"/>
</dbReference>
<evidence type="ECO:0000313" key="8">
    <source>
        <dbReference type="EMBL" id="WEK53342.1"/>
    </source>
</evidence>
<dbReference type="PANTHER" id="PTHR30629:SF2">
    <property type="entry name" value="PROPHAGE INTEGRASE INTS-RELATED"/>
    <property type="match status" value="1"/>
</dbReference>
<dbReference type="GO" id="GO:0015074">
    <property type="term" value="P:DNA integration"/>
    <property type="evidence" value="ECO:0007669"/>
    <property type="project" value="UniProtKB-KW"/>
</dbReference>
<dbReference type="EMBL" id="CP119317">
    <property type="protein sequence ID" value="WEK53342.1"/>
    <property type="molecule type" value="Genomic_DNA"/>
</dbReference>